<organism evidence="1 2">
    <name type="scientific">Oedothorax gibbosus</name>
    <dbReference type="NCBI Taxonomy" id="931172"/>
    <lineage>
        <taxon>Eukaryota</taxon>
        <taxon>Metazoa</taxon>
        <taxon>Ecdysozoa</taxon>
        <taxon>Arthropoda</taxon>
        <taxon>Chelicerata</taxon>
        <taxon>Arachnida</taxon>
        <taxon>Araneae</taxon>
        <taxon>Araneomorphae</taxon>
        <taxon>Entelegynae</taxon>
        <taxon>Araneoidea</taxon>
        <taxon>Linyphiidae</taxon>
        <taxon>Erigoninae</taxon>
        <taxon>Oedothorax</taxon>
    </lineage>
</organism>
<comment type="caution">
    <text evidence="1">The sequence shown here is derived from an EMBL/GenBank/DDBJ whole genome shotgun (WGS) entry which is preliminary data.</text>
</comment>
<sequence length="91" mass="9977">MYGISCTLPWEHLSQTTIAPTNGTMTMICDLINQLCPITVAKLDHSPFSTLLHPPIPGDIPLTPGDVHLNFTRCTRPIIRGLDVPFSPNNP</sequence>
<proteinExistence type="predicted"/>
<dbReference type="EMBL" id="JAFNEN010000002">
    <property type="protein sequence ID" value="KAG8201889.1"/>
    <property type="molecule type" value="Genomic_DNA"/>
</dbReference>
<keyword evidence="2" id="KW-1185">Reference proteome</keyword>
<evidence type="ECO:0000313" key="2">
    <source>
        <dbReference type="Proteomes" id="UP000827092"/>
    </source>
</evidence>
<gene>
    <name evidence="1" type="ORF">JTE90_027368</name>
</gene>
<dbReference type="Proteomes" id="UP000827092">
    <property type="component" value="Unassembled WGS sequence"/>
</dbReference>
<evidence type="ECO:0000313" key="1">
    <source>
        <dbReference type="EMBL" id="KAG8201889.1"/>
    </source>
</evidence>
<name>A0AAV6VZ71_9ARAC</name>
<reference evidence="1 2" key="1">
    <citation type="journal article" date="2022" name="Nat. Ecol. Evol.">
        <title>A masculinizing supergene underlies an exaggerated male reproductive morph in a spider.</title>
        <authorList>
            <person name="Hendrickx F."/>
            <person name="De Corte Z."/>
            <person name="Sonet G."/>
            <person name="Van Belleghem S.M."/>
            <person name="Kostlbacher S."/>
            <person name="Vangestel C."/>
        </authorList>
    </citation>
    <scope>NUCLEOTIDE SEQUENCE [LARGE SCALE GENOMIC DNA]</scope>
    <source>
        <strain evidence="1">W744_W776</strain>
    </source>
</reference>
<accession>A0AAV6VZ71</accession>
<dbReference type="AlphaFoldDB" id="A0AAV6VZ71"/>
<protein>
    <submittedName>
        <fullName evidence="1">Uncharacterized protein</fullName>
    </submittedName>
</protein>